<dbReference type="Proteomes" id="UP000480548">
    <property type="component" value="Unassembled WGS sequence"/>
</dbReference>
<evidence type="ECO:0000313" key="2">
    <source>
        <dbReference type="EMBL" id="KAF3130974.1"/>
    </source>
</evidence>
<proteinExistence type="predicted"/>
<reference evidence="2 3" key="1">
    <citation type="submission" date="2019-06" db="EMBL/GenBank/DDBJ databases">
        <authorList>
            <person name="Palmer J.M."/>
        </authorList>
    </citation>
    <scope>NUCLEOTIDE SEQUENCE [LARGE SCALE GENOMIC DNA]</scope>
    <source>
        <strain evidence="2 3">TWF703</strain>
    </source>
</reference>
<protein>
    <submittedName>
        <fullName evidence="2">Uncharacterized protein</fullName>
    </submittedName>
</protein>
<evidence type="ECO:0000256" key="1">
    <source>
        <dbReference type="SAM" id="MobiDB-lite"/>
    </source>
</evidence>
<comment type="caution">
    <text evidence="2">The sequence shown here is derived from an EMBL/GenBank/DDBJ whole genome shotgun (WGS) entry which is preliminary data.</text>
</comment>
<evidence type="ECO:0000313" key="3">
    <source>
        <dbReference type="Proteomes" id="UP000480548"/>
    </source>
</evidence>
<feature type="compositionally biased region" description="Gly residues" evidence="1">
    <location>
        <begin position="22"/>
        <end position="36"/>
    </location>
</feature>
<organism evidence="2 3">
    <name type="scientific">Orbilia oligospora</name>
    <name type="common">Nematode-trapping fungus</name>
    <name type="synonym">Arthrobotrys oligospora</name>
    <dbReference type="NCBI Taxonomy" id="2813651"/>
    <lineage>
        <taxon>Eukaryota</taxon>
        <taxon>Fungi</taxon>
        <taxon>Dikarya</taxon>
        <taxon>Ascomycota</taxon>
        <taxon>Pezizomycotina</taxon>
        <taxon>Orbiliomycetes</taxon>
        <taxon>Orbiliales</taxon>
        <taxon>Orbiliaceae</taxon>
        <taxon>Orbilia</taxon>
    </lineage>
</organism>
<feature type="compositionally biased region" description="Polar residues" evidence="1">
    <location>
        <begin position="53"/>
        <end position="64"/>
    </location>
</feature>
<accession>A0A7C8NTE7</accession>
<gene>
    <name evidence="2" type="ORF">TWF703_007968</name>
</gene>
<feature type="region of interest" description="Disordered" evidence="1">
    <location>
        <begin position="9"/>
        <end position="86"/>
    </location>
</feature>
<dbReference type="EMBL" id="WIQZ01000051">
    <property type="protein sequence ID" value="KAF3130974.1"/>
    <property type="molecule type" value="Genomic_DNA"/>
</dbReference>
<dbReference type="AlphaFoldDB" id="A0A7C8NTE7"/>
<name>A0A7C8NTE7_ORBOL</name>
<sequence length="86" mass="8294">MAVEAMIVQTVTVDSDGDGDGDGGGGGADKGAGAGAGAVLSDFDKYPDMIPLSSPTPGNDNIATSDGLEPGSNPPIQMPVSAISTS</sequence>